<reference evidence="1" key="1">
    <citation type="journal article" date="2015" name="Genome Announc.">
        <title>Draft Genome Sequence of Thiostrepton-Producing Streptomyces azureus ATCC 14921.</title>
        <authorList>
            <person name="Sakihara K."/>
            <person name="Maeda J."/>
            <person name="Tashiro K."/>
            <person name="Fujino Y."/>
            <person name="Kuhara S."/>
            <person name="Ohshima T."/>
            <person name="Ogata S."/>
            <person name="Doi K."/>
        </authorList>
    </citation>
    <scope>NUCLEOTIDE SEQUENCE [LARGE SCALE GENOMIC DNA]</scope>
    <source>
        <strain evidence="1">ATCC14921</strain>
    </source>
</reference>
<evidence type="ECO:0000313" key="2">
    <source>
        <dbReference type="Proteomes" id="UP000053859"/>
    </source>
</evidence>
<name>A0A0K8PD71_STRAJ</name>
<accession>A0A0K8PD71</accession>
<protein>
    <submittedName>
        <fullName evidence="1">Uncharacterized protein</fullName>
    </submittedName>
</protein>
<keyword evidence="2" id="KW-1185">Reference proteome</keyword>
<sequence>MGNLLKQHGLPVLSARNTAVIEAVTTLPPVVVADLFGLHSSTAENGRNTRTNVAPCGPPHPLLRPVLVE</sequence>
<evidence type="ECO:0000313" key="1">
    <source>
        <dbReference type="EMBL" id="GAP45841.1"/>
    </source>
</evidence>
<dbReference type="PATRIC" id="fig|146537.3.peg.600"/>
<proteinExistence type="predicted"/>
<organism evidence="1 2">
    <name type="scientific">Streptomyces azureus</name>
    <dbReference type="NCBI Taxonomy" id="146537"/>
    <lineage>
        <taxon>Bacteria</taxon>
        <taxon>Bacillati</taxon>
        <taxon>Actinomycetota</taxon>
        <taxon>Actinomycetes</taxon>
        <taxon>Kitasatosporales</taxon>
        <taxon>Streptomycetaceae</taxon>
        <taxon>Streptomyces</taxon>
    </lineage>
</organism>
<dbReference type="Proteomes" id="UP000053859">
    <property type="component" value="Unassembled WGS sequence"/>
</dbReference>
<dbReference type="EMBL" id="DF968197">
    <property type="protein sequence ID" value="GAP45841.1"/>
    <property type="molecule type" value="Genomic_DNA"/>
</dbReference>
<gene>
    <name evidence="1" type="ORF">SAZU_0571</name>
</gene>
<dbReference type="AlphaFoldDB" id="A0A0K8PD71"/>